<protein>
    <submittedName>
        <fullName evidence="3">DUF6412 domain-containing protein</fullName>
    </submittedName>
</protein>
<gene>
    <name evidence="3" type="ORF">AB0I48_34655</name>
</gene>
<accession>A0ABV3G4V7</accession>
<sequence length="99" mass="10113">MFSWARLTAYAVVAFVVPGLALLAAPAGESGALAVLGVVAAAAIFAMVSPRAVRLCALTATASGPPPSAQRRRRGTYLRQSNPDTAGRPRPRAPGAATR</sequence>
<evidence type="ECO:0000256" key="2">
    <source>
        <dbReference type="SAM" id="Phobius"/>
    </source>
</evidence>
<feature type="transmembrane region" description="Helical" evidence="2">
    <location>
        <begin position="31"/>
        <end position="48"/>
    </location>
</feature>
<dbReference type="EMBL" id="JBFAKC010000024">
    <property type="protein sequence ID" value="MEV0712706.1"/>
    <property type="molecule type" value="Genomic_DNA"/>
</dbReference>
<dbReference type="InterPro" id="IPR045635">
    <property type="entry name" value="DUF6412"/>
</dbReference>
<feature type="transmembrane region" description="Helical" evidence="2">
    <location>
        <begin position="7"/>
        <end position="25"/>
    </location>
</feature>
<keyword evidence="2" id="KW-0472">Membrane</keyword>
<evidence type="ECO:0000313" key="4">
    <source>
        <dbReference type="Proteomes" id="UP001551695"/>
    </source>
</evidence>
<reference evidence="3 4" key="1">
    <citation type="submission" date="2024-06" db="EMBL/GenBank/DDBJ databases">
        <title>The Natural Products Discovery Center: Release of the First 8490 Sequenced Strains for Exploring Actinobacteria Biosynthetic Diversity.</title>
        <authorList>
            <person name="Kalkreuter E."/>
            <person name="Kautsar S.A."/>
            <person name="Yang D."/>
            <person name="Bader C.D."/>
            <person name="Teijaro C.N."/>
            <person name="Fluegel L."/>
            <person name="Davis C.M."/>
            <person name="Simpson J.R."/>
            <person name="Lauterbach L."/>
            <person name="Steele A.D."/>
            <person name="Gui C."/>
            <person name="Meng S."/>
            <person name="Li G."/>
            <person name="Viehrig K."/>
            <person name="Ye F."/>
            <person name="Su P."/>
            <person name="Kiefer A.F."/>
            <person name="Nichols A."/>
            <person name="Cepeda A.J."/>
            <person name="Yan W."/>
            <person name="Fan B."/>
            <person name="Jiang Y."/>
            <person name="Adhikari A."/>
            <person name="Zheng C.-J."/>
            <person name="Schuster L."/>
            <person name="Cowan T.M."/>
            <person name="Smanski M.J."/>
            <person name="Chevrette M.G."/>
            <person name="De Carvalho L.P.S."/>
            <person name="Shen B."/>
        </authorList>
    </citation>
    <scope>NUCLEOTIDE SEQUENCE [LARGE SCALE GENOMIC DNA]</scope>
    <source>
        <strain evidence="3 4">NPDC050403</strain>
    </source>
</reference>
<feature type="region of interest" description="Disordered" evidence="1">
    <location>
        <begin position="62"/>
        <end position="99"/>
    </location>
</feature>
<evidence type="ECO:0000256" key="1">
    <source>
        <dbReference type="SAM" id="MobiDB-lite"/>
    </source>
</evidence>
<name>A0ABV3G4V7_9NOCA</name>
<feature type="compositionally biased region" description="Low complexity" evidence="1">
    <location>
        <begin position="83"/>
        <end position="99"/>
    </location>
</feature>
<keyword evidence="4" id="KW-1185">Reference proteome</keyword>
<organism evidence="3 4">
    <name type="scientific">Nocardia aurea</name>
    <dbReference type="NCBI Taxonomy" id="2144174"/>
    <lineage>
        <taxon>Bacteria</taxon>
        <taxon>Bacillati</taxon>
        <taxon>Actinomycetota</taxon>
        <taxon>Actinomycetes</taxon>
        <taxon>Mycobacteriales</taxon>
        <taxon>Nocardiaceae</taxon>
        <taxon>Nocardia</taxon>
    </lineage>
</organism>
<dbReference type="Pfam" id="PF19950">
    <property type="entry name" value="DUF6412"/>
    <property type="match status" value="1"/>
</dbReference>
<keyword evidence="2" id="KW-1133">Transmembrane helix</keyword>
<evidence type="ECO:0000313" key="3">
    <source>
        <dbReference type="EMBL" id="MEV0712706.1"/>
    </source>
</evidence>
<proteinExistence type="predicted"/>
<comment type="caution">
    <text evidence="3">The sequence shown here is derived from an EMBL/GenBank/DDBJ whole genome shotgun (WGS) entry which is preliminary data.</text>
</comment>
<dbReference type="RefSeq" id="WP_357789893.1">
    <property type="nucleotide sequence ID" value="NZ_JBFAKC010000024.1"/>
</dbReference>
<dbReference type="Proteomes" id="UP001551695">
    <property type="component" value="Unassembled WGS sequence"/>
</dbReference>
<keyword evidence="2" id="KW-0812">Transmembrane</keyword>